<dbReference type="PANTHER" id="PTHR30204:SF69">
    <property type="entry name" value="MERR-FAMILY TRANSCRIPTIONAL REGULATOR"/>
    <property type="match status" value="1"/>
</dbReference>
<evidence type="ECO:0000259" key="5">
    <source>
        <dbReference type="PROSITE" id="PS50937"/>
    </source>
</evidence>
<dbReference type="PANTHER" id="PTHR30204">
    <property type="entry name" value="REDOX-CYCLING DRUG-SENSING TRANSCRIPTIONAL ACTIVATOR SOXR"/>
    <property type="match status" value="1"/>
</dbReference>
<reference evidence="6" key="2">
    <citation type="submission" date="2021-04" db="EMBL/GenBank/DDBJ databases">
        <authorList>
            <person name="Gilroy R."/>
        </authorList>
    </citation>
    <scope>NUCLEOTIDE SEQUENCE</scope>
    <source>
        <strain evidence="6">ChiHecec2B26-446</strain>
    </source>
</reference>
<dbReference type="AlphaFoldDB" id="A0A9D1PVU3"/>
<protein>
    <submittedName>
        <fullName evidence="6">MerR family transcriptional regulator</fullName>
    </submittedName>
</protein>
<dbReference type="EMBL" id="DXHV01000051">
    <property type="protein sequence ID" value="HIW00474.1"/>
    <property type="molecule type" value="Genomic_DNA"/>
</dbReference>
<dbReference type="GO" id="GO:0003700">
    <property type="term" value="F:DNA-binding transcription factor activity"/>
    <property type="evidence" value="ECO:0007669"/>
    <property type="project" value="InterPro"/>
</dbReference>
<dbReference type="Gene3D" id="1.10.1660.10">
    <property type="match status" value="1"/>
</dbReference>
<keyword evidence="1" id="KW-0678">Repressor</keyword>
<name>A0A9D1PVU3_9BACT</name>
<evidence type="ECO:0000313" key="7">
    <source>
        <dbReference type="Proteomes" id="UP000886752"/>
    </source>
</evidence>
<organism evidence="6 7">
    <name type="scientific">Candidatus Desulfovibrio intestinipullorum</name>
    <dbReference type="NCBI Taxonomy" id="2838536"/>
    <lineage>
        <taxon>Bacteria</taxon>
        <taxon>Pseudomonadati</taxon>
        <taxon>Thermodesulfobacteriota</taxon>
        <taxon>Desulfovibrionia</taxon>
        <taxon>Desulfovibrionales</taxon>
        <taxon>Desulfovibrionaceae</taxon>
        <taxon>Desulfovibrio</taxon>
    </lineage>
</organism>
<comment type="caution">
    <text evidence="6">The sequence shown here is derived from an EMBL/GenBank/DDBJ whole genome shotgun (WGS) entry which is preliminary data.</text>
</comment>
<evidence type="ECO:0000313" key="6">
    <source>
        <dbReference type="EMBL" id="HIW00474.1"/>
    </source>
</evidence>
<evidence type="ECO:0000256" key="3">
    <source>
        <dbReference type="ARBA" id="ARBA00023125"/>
    </source>
</evidence>
<keyword evidence="4" id="KW-0804">Transcription</keyword>
<feature type="domain" description="HTH merR-type" evidence="5">
    <location>
        <begin position="5"/>
        <end position="74"/>
    </location>
</feature>
<gene>
    <name evidence="6" type="ORF">H9894_04720</name>
</gene>
<dbReference type="SUPFAM" id="SSF46955">
    <property type="entry name" value="Putative DNA-binding domain"/>
    <property type="match status" value="1"/>
</dbReference>
<dbReference type="PROSITE" id="PS50937">
    <property type="entry name" value="HTH_MERR_2"/>
    <property type="match status" value="1"/>
</dbReference>
<dbReference type="InterPro" id="IPR000551">
    <property type="entry name" value="MerR-type_HTH_dom"/>
</dbReference>
<keyword evidence="3" id="KW-0238">DNA-binding</keyword>
<dbReference type="InterPro" id="IPR009061">
    <property type="entry name" value="DNA-bd_dom_put_sf"/>
</dbReference>
<dbReference type="Pfam" id="PF13411">
    <property type="entry name" value="MerR_1"/>
    <property type="match status" value="1"/>
</dbReference>
<dbReference type="InterPro" id="IPR047057">
    <property type="entry name" value="MerR_fam"/>
</dbReference>
<reference evidence="6" key="1">
    <citation type="journal article" date="2021" name="PeerJ">
        <title>Extensive microbial diversity within the chicken gut microbiome revealed by metagenomics and culture.</title>
        <authorList>
            <person name="Gilroy R."/>
            <person name="Ravi A."/>
            <person name="Getino M."/>
            <person name="Pursley I."/>
            <person name="Horton D.L."/>
            <person name="Alikhan N.F."/>
            <person name="Baker D."/>
            <person name="Gharbi K."/>
            <person name="Hall N."/>
            <person name="Watson M."/>
            <person name="Adriaenssens E.M."/>
            <person name="Foster-Nyarko E."/>
            <person name="Jarju S."/>
            <person name="Secka A."/>
            <person name="Antonio M."/>
            <person name="Oren A."/>
            <person name="Chaudhuri R.R."/>
            <person name="La Ragione R."/>
            <person name="Hildebrand F."/>
            <person name="Pallen M.J."/>
        </authorList>
    </citation>
    <scope>NUCLEOTIDE SEQUENCE</scope>
    <source>
        <strain evidence="6">ChiHecec2B26-446</strain>
    </source>
</reference>
<dbReference type="SMART" id="SM00422">
    <property type="entry name" value="HTH_MERR"/>
    <property type="match status" value="1"/>
</dbReference>
<dbReference type="GO" id="GO:0003677">
    <property type="term" value="F:DNA binding"/>
    <property type="evidence" value="ECO:0007669"/>
    <property type="project" value="UniProtKB-KW"/>
</dbReference>
<dbReference type="Proteomes" id="UP000886752">
    <property type="component" value="Unassembled WGS sequence"/>
</dbReference>
<evidence type="ECO:0000256" key="2">
    <source>
        <dbReference type="ARBA" id="ARBA00023015"/>
    </source>
</evidence>
<keyword evidence="2" id="KW-0805">Transcription regulation</keyword>
<evidence type="ECO:0000256" key="4">
    <source>
        <dbReference type="ARBA" id="ARBA00023163"/>
    </source>
</evidence>
<proteinExistence type="predicted"/>
<evidence type="ECO:0000256" key="1">
    <source>
        <dbReference type="ARBA" id="ARBA00022491"/>
    </source>
</evidence>
<sequence length="326" mass="37387">MSQKLLTTGAFAKLCRTTKETLFHYDRENLLKPKYTAGNGYRYYALDQLWDYEIIATLKDIGSSLREIRYYLQDTDPDRILSFLQEKDRALDEEIARLLRRRLFLGDMLKSLQELSSSTPGTVTLVRQEEALLEVWPIAPADARNACAVWETFYTYLEYYRERSRVVRWPFGMILNRLDEEDGQPGAAPRPGRYVWRCFFGLAAGQTGKAVQAPDRMPAQMPDQAAEQAAELPGTPDPLGLAVRREGLYAVCLHKGNYLEQEEALTAFLDVLERRGLRHDGQIFCSDMLVYSRHKDKTSYVNRYSVRLEEDESAARRAGTSFPLDG</sequence>
<accession>A0A9D1PVU3</accession>